<sequence>MFVQAQAYGLAFASHESVQEKRTSLNLTPNEPFRLRQVSDLSFDLQFATFREIYFGYVVRIIFNNNENVDLVYNEITKQFNFLVGEHLAAAFSIDSMLLYRQWNHLRIQLSPQDHSAAIFYNNKKMGAAQGKLDANSSCRIFFGTNNFEGYQTVDIPPMSLRDVTWWEDGRARNCWPLNESTGTQAKDSLQDKTATVANPGWMRPRHQNWELAASLQVPGRASVAFDRNKEMLYIVSADSVLQFSFHNMQLRNNPYAEHQDTLIAGNQSVFDPFRNKLYNFYIDEKKVSTYDTAARKWDQHFNARGLTLYWQVNKFVGADTALYILGGYGYLRYKNGVQRYSLTDHTWDSLSVKGDRFTPRYLAALGANTAGDTAYILGGYGSSTGDQVVNPRHYYDLLSFSIKDRSFKTIYHLKEPGEQFCFANSLVIIPGTRTYYALIYPNDKFNTNLQLISGSLDKPEYKLLANAIPYSFYDIQSFSDLYYCPDSKKLVAVTLYNDKATNLSAIKVYTIAFPPNQLPVVTPAARLPKAWWAWLALPLAAAVYWLLRRRGRKARLVKGLQPAPLPERAAQPQRATTQVPVAPGHNIVSAESAAAGSQPAMAAAPSAANSQAAIAAAPVVTNRQATRTAPVEANNVVPSPLVMPATPRSHIYFFGQFEVTDKEGQDLTRLFTPLLKELFLIISIHTLRSGKGIPAEKLYATLWRDKSAKEAQNNRSVNMVKLKAILDKLGPCNFVKEAERWSLHYDKDQICMDLATFLRLAQEPRPLQLEQVTALLHILRRGPLLADTELEWLEDIQSAIADMAISTLTDAISQLPHDPELLIEIANCIFLFDPVNEEALRVKCRSLGVLGRHSMAKAAFDKFAREYHHMYGEDFQHTFHEVFS</sequence>
<dbReference type="GO" id="GO:0003677">
    <property type="term" value="F:DNA binding"/>
    <property type="evidence" value="ECO:0007669"/>
    <property type="project" value="TreeGrafter"/>
</dbReference>
<keyword evidence="1" id="KW-0812">Transmembrane</keyword>
<comment type="caution">
    <text evidence="2">The sequence shown here is derived from an EMBL/GenBank/DDBJ whole genome shotgun (WGS) entry which is preliminary data.</text>
</comment>
<reference evidence="2 3" key="1">
    <citation type="submission" date="2018-04" db="EMBL/GenBank/DDBJ databases">
        <title>Chitinophaga fuyangensis sp. nov., isolated from soil in a chemical factory.</title>
        <authorList>
            <person name="Chen K."/>
        </authorList>
    </citation>
    <scope>NUCLEOTIDE SEQUENCE [LARGE SCALE GENOMIC DNA]</scope>
    <source>
        <strain evidence="2 3">LY-1</strain>
    </source>
</reference>
<keyword evidence="3" id="KW-1185">Reference proteome</keyword>
<evidence type="ECO:0000256" key="1">
    <source>
        <dbReference type="SAM" id="Phobius"/>
    </source>
</evidence>
<dbReference type="PANTHER" id="PTHR35807">
    <property type="entry name" value="TRANSCRIPTIONAL REGULATOR REDD-RELATED"/>
    <property type="match status" value="1"/>
</dbReference>
<evidence type="ECO:0000313" key="2">
    <source>
        <dbReference type="EMBL" id="PUZ26083.1"/>
    </source>
</evidence>
<protein>
    <recommendedName>
        <fullName evidence="4">Galactose oxidase</fullName>
    </recommendedName>
</protein>
<evidence type="ECO:0000313" key="3">
    <source>
        <dbReference type="Proteomes" id="UP000244450"/>
    </source>
</evidence>
<feature type="transmembrane region" description="Helical" evidence="1">
    <location>
        <begin position="532"/>
        <end position="548"/>
    </location>
</feature>
<keyword evidence="1" id="KW-0472">Membrane</keyword>
<dbReference type="Proteomes" id="UP000244450">
    <property type="component" value="Unassembled WGS sequence"/>
</dbReference>
<name>A0A2T7BIK2_9BACT</name>
<accession>A0A2T7BIK2</accession>
<dbReference type="InterPro" id="IPR051677">
    <property type="entry name" value="AfsR-DnrI-RedD_regulator"/>
</dbReference>
<organism evidence="2 3">
    <name type="scientific">Chitinophaga parva</name>
    <dbReference type="NCBI Taxonomy" id="2169414"/>
    <lineage>
        <taxon>Bacteria</taxon>
        <taxon>Pseudomonadati</taxon>
        <taxon>Bacteroidota</taxon>
        <taxon>Chitinophagia</taxon>
        <taxon>Chitinophagales</taxon>
        <taxon>Chitinophagaceae</taxon>
        <taxon>Chitinophaga</taxon>
    </lineage>
</organism>
<dbReference type="EMBL" id="QCYK01000002">
    <property type="protein sequence ID" value="PUZ26083.1"/>
    <property type="molecule type" value="Genomic_DNA"/>
</dbReference>
<gene>
    <name evidence="2" type="ORF">DCC81_17735</name>
</gene>
<dbReference type="AlphaFoldDB" id="A0A2T7BIK2"/>
<dbReference type="PANTHER" id="PTHR35807:SF1">
    <property type="entry name" value="TRANSCRIPTIONAL REGULATOR REDD"/>
    <property type="match status" value="1"/>
</dbReference>
<keyword evidence="1" id="KW-1133">Transmembrane helix</keyword>
<dbReference type="SUPFAM" id="SSF117281">
    <property type="entry name" value="Kelch motif"/>
    <property type="match status" value="1"/>
</dbReference>
<dbReference type="GO" id="GO:0006355">
    <property type="term" value="P:regulation of DNA-templated transcription"/>
    <property type="evidence" value="ECO:0007669"/>
    <property type="project" value="TreeGrafter"/>
</dbReference>
<dbReference type="InterPro" id="IPR015915">
    <property type="entry name" value="Kelch-typ_b-propeller"/>
</dbReference>
<proteinExistence type="predicted"/>
<evidence type="ECO:0008006" key="4">
    <source>
        <dbReference type="Google" id="ProtNLM"/>
    </source>
</evidence>
<dbReference type="Gene3D" id="2.120.10.80">
    <property type="entry name" value="Kelch-type beta propeller"/>
    <property type="match status" value="1"/>
</dbReference>